<organism evidence="18 19">
    <name type="scientific">Facklamia hominis</name>
    <dbReference type="NCBI Taxonomy" id="178214"/>
    <lineage>
        <taxon>Bacteria</taxon>
        <taxon>Bacillati</taxon>
        <taxon>Bacillota</taxon>
        <taxon>Bacilli</taxon>
        <taxon>Lactobacillales</taxon>
        <taxon>Aerococcaceae</taxon>
        <taxon>Facklamia</taxon>
    </lineage>
</organism>
<evidence type="ECO:0000256" key="10">
    <source>
        <dbReference type="ARBA" id="ARBA00023204"/>
    </source>
</evidence>
<dbReference type="SMART" id="SM00487">
    <property type="entry name" value="DEXDc"/>
    <property type="match status" value="1"/>
</dbReference>
<dbReference type="Proteomes" id="UP001229251">
    <property type="component" value="Unassembled WGS sequence"/>
</dbReference>
<evidence type="ECO:0000256" key="1">
    <source>
        <dbReference type="ARBA" id="ARBA00007504"/>
    </source>
</evidence>
<protein>
    <recommendedName>
        <fullName evidence="2 15">ATP-dependent DNA helicase RecG</fullName>
        <ecNumber evidence="13 15">5.6.2.4</ecNumber>
    </recommendedName>
</protein>
<dbReference type="AlphaFoldDB" id="A0AAJ1Q4S4"/>
<keyword evidence="5 15" id="KW-0378">Hydrolase</keyword>
<dbReference type="PROSITE" id="PS51192">
    <property type="entry name" value="HELICASE_ATP_BIND_1"/>
    <property type="match status" value="1"/>
</dbReference>
<dbReference type="EMBL" id="JASOOE010000001">
    <property type="protein sequence ID" value="MDK7186506.1"/>
    <property type="molecule type" value="Genomic_DNA"/>
</dbReference>
<dbReference type="InterPro" id="IPR033454">
    <property type="entry name" value="RecG_wedge"/>
</dbReference>
<keyword evidence="10 15" id="KW-0234">DNA repair</keyword>
<dbReference type="GO" id="GO:0003677">
    <property type="term" value="F:DNA binding"/>
    <property type="evidence" value="ECO:0007669"/>
    <property type="project" value="UniProtKB-KW"/>
</dbReference>
<keyword evidence="8" id="KW-0238">DNA-binding</keyword>
<comment type="function">
    <text evidence="15">Plays a critical role in recombination and DNA repair. Helps process Holliday junction intermediates to mature products by catalyzing branch migration. Has replication fork regression activity, unwinds stalled or blocked replication forks to make a HJ that can be resolved. Has a DNA unwinding activity characteristic of a DNA helicase with 3'-5' polarity.</text>
</comment>
<dbReference type="SUPFAM" id="SSF50249">
    <property type="entry name" value="Nucleic acid-binding proteins"/>
    <property type="match status" value="1"/>
</dbReference>
<feature type="domain" description="Helicase ATP-binding" evidence="16">
    <location>
        <begin position="271"/>
        <end position="435"/>
    </location>
</feature>
<reference evidence="18" key="1">
    <citation type="submission" date="2023-05" db="EMBL/GenBank/DDBJ databases">
        <title>Cataloging the Phylogenetic Diversity of Human Bladder Bacteria.</title>
        <authorList>
            <person name="Du J."/>
        </authorList>
    </citation>
    <scope>NUCLEOTIDE SEQUENCE</scope>
    <source>
        <strain evidence="18">UMB1231</strain>
    </source>
</reference>
<evidence type="ECO:0000256" key="7">
    <source>
        <dbReference type="ARBA" id="ARBA00022840"/>
    </source>
</evidence>
<dbReference type="PANTHER" id="PTHR47964:SF1">
    <property type="entry name" value="ATP-DEPENDENT DNA HELICASE HOMOLOG RECG, CHLOROPLASTIC"/>
    <property type="match status" value="1"/>
</dbReference>
<evidence type="ECO:0000256" key="14">
    <source>
        <dbReference type="ARBA" id="ARBA00048988"/>
    </source>
</evidence>
<dbReference type="RefSeq" id="WP_285065166.1">
    <property type="nucleotide sequence ID" value="NZ_JASOOE010000001.1"/>
</dbReference>
<evidence type="ECO:0000256" key="11">
    <source>
        <dbReference type="ARBA" id="ARBA00023235"/>
    </source>
</evidence>
<dbReference type="PROSITE" id="PS51194">
    <property type="entry name" value="HELICASE_CTER"/>
    <property type="match status" value="1"/>
</dbReference>
<sequence length="680" mass="77455">MCQSSIQDIRIDQVKGVGPKTVQKLIQLGIETVEDLFFHIPFRYEDLQEREITSLLDQEKVVLRGTVVSPPLVSFYGNKKSRLWFKMAVDEYNIISVVFFNQHYLKNSIVLGESVAVYGKWQANRQELLAMKLLGKQSSQDFSPIYRTVQGLKQGQIQKIIRQAFVDYGSLIEEDLPDYVNDYFDLLPLNQALYAMHFPANDQEYQYAKHKLKVREAFKYQWQLQGMKHDQETQKGYQIHYDLDQLRRAIQAIPFELTKSQKQAVNAICYDFLQVYPMQRLLQGDVGSGKTLVAFLAMIATVSAGFQACLMAPTEILAIQHQVAFNRYFEAVGLHAELLTSQMDPTQKSQVISGLKTGRIRLVIGTHALFQAGVSYKDLAFVVIDEQHRFGVGQRQALSEKAAGDFKANNLQMTATPIPRSLAQTLYANLNVTSLEELPSGRQPIETKLLEEGQMDQVFESIQDQVEKGHQVYYVLPMIQSSDAMADVENVENVVLTLKQRFPNYRIGLLHGQLSKEAQLFSMDQFKKGEMDILVATSMVEVGVDVPNATLMVIQSAERFGLAQLHQLRGRVGRSNLPSYCLLVAQIKTEQAKKRLQMMVESQDGFALSKEDLKIRGMGDILGRNQSGLPEFQLIHPIEDQELLLNIYKMVAYLQSHLEKLSNMEQQRLKTLLTRTKMEY</sequence>
<keyword evidence="7 15" id="KW-0067">ATP-binding</keyword>
<keyword evidence="3 15" id="KW-0547">Nucleotide-binding</keyword>
<dbReference type="GO" id="GO:0006310">
    <property type="term" value="P:DNA recombination"/>
    <property type="evidence" value="ECO:0007669"/>
    <property type="project" value="UniProtKB-UniRule"/>
</dbReference>
<proteinExistence type="inferred from homology"/>
<gene>
    <name evidence="18" type="primary">recG</name>
    <name evidence="18" type="ORF">QP433_00750</name>
</gene>
<evidence type="ECO:0000256" key="13">
    <source>
        <dbReference type="ARBA" id="ARBA00034808"/>
    </source>
</evidence>
<dbReference type="NCBIfam" id="TIGR00643">
    <property type="entry name" value="recG"/>
    <property type="match status" value="1"/>
</dbReference>
<dbReference type="InterPro" id="IPR011545">
    <property type="entry name" value="DEAD/DEAH_box_helicase_dom"/>
</dbReference>
<keyword evidence="9 15" id="KW-0233">DNA recombination</keyword>
<dbReference type="GO" id="GO:0005524">
    <property type="term" value="F:ATP binding"/>
    <property type="evidence" value="ECO:0007669"/>
    <property type="project" value="UniProtKB-KW"/>
</dbReference>
<dbReference type="Pfam" id="PF00270">
    <property type="entry name" value="DEAD"/>
    <property type="match status" value="1"/>
</dbReference>
<dbReference type="InterPro" id="IPR001650">
    <property type="entry name" value="Helicase_C-like"/>
</dbReference>
<name>A0AAJ1Q4S4_9LACT</name>
<keyword evidence="11" id="KW-0413">Isomerase</keyword>
<comment type="similarity">
    <text evidence="1 15">Belongs to the helicase family. RecG subfamily.</text>
</comment>
<dbReference type="Pfam" id="PF17191">
    <property type="entry name" value="RecG_wedge"/>
    <property type="match status" value="1"/>
</dbReference>
<accession>A0AAJ1Q4S4</accession>
<evidence type="ECO:0000256" key="6">
    <source>
        <dbReference type="ARBA" id="ARBA00022806"/>
    </source>
</evidence>
<dbReference type="NCBIfam" id="NF008165">
    <property type="entry name" value="PRK10917.1-3"/>
    <property type="match status" value="1"/>
</dbReference>
<dbReference type="GO" id="GO:0043138">
    <property type="term" value="F:3'-5' DNA helicase activity"/>
    <property type="evidence" value="ECO:0007669"/>
    <property type="project" value="UniProtKB-EC"/>
</dbReference>
<evidence type="ECO:0000256" key="12">
    <source>
        <dbReference type="ARBA" id="ARBA00034617"/>
    </source>
</evidence>
<dbReference type="EC" id="5.6.2.4" evidence="13 15"/>
<evidence type="ECO:0000256" key="2">
    <source>
        <dbReference type="ARBA" id="ARBA00017846"/>
    </source>
</evidence>
<dbReference type="InterPro" id="IPR014001">
    <property type="entry name" value="Helicase_ATP-bd"/>
</dbReference>
<evidence type="ECO:0000313" key="18">
    <source>
        <dbReference type="EMBL" id="MDK7186506.1"/>
    </source>
</evidence>
<evidence type="ECO:0000256" key="8">
    <source>
        <dbReference type="ARBA" id="ARBA00023125"/>
    </source>
</evidence>
<evidence type="ECO:0000256" key="9">
    <source>
        <dbReference type="ARBA" id="ARBA00023172"/>
    </source>
</evidence>
<evidence type="ECO:0000256" key="4">
    <source>
        <dbReference type="ARBA" id="ARBA00022763"/>
    </source>
</evidence>
<comment type="caution">
    <text evidence="18">The sequence shown here is derived from an EMBL/GenBank/DDBJ whole genome shotgun (WGS) entry which is preliminary data.</text>
</comment>
<dbReference type="SUPFAM" id="SSF52540">
    <property type="entry name" value="P-loop containing nucleoside triphosphate hydrolases"/>
    <property type="match status" value="2"/>
</dbReference>
<keyword evidence="6 15" id="KW-0347">Helicase</keyword>
<dbReference type="GO" id="GO:0016787">
    <property type="term" value="F:hydrolase activity"/>
    <property type="evidence" value="ECO:0007669"/>
    <property type="project" value="UniProtKB-KW"/>
</dbReference>
<dbReference type="PANTHER" id="PTHR47964">
    <property type="entry name" value="ATP-DEPENDENT DNA HELICASE HOMOLOG RECG, CHLOROPLASTIC"/>
    <property type="match status" value="1"/>
</dbReference>
<dbReference type="InterPro" id="IPR012340">
    <property type="entry name" value="NA-bd_OB-fold"/>
</dbReference>
<dbReference type="InterPro" id="IPR047112">
    <property type="entry name" value="RecG/Mfd"/>
</dbReference>
<dbReference type="Gene3D" id="2.40.50.140">
    <property type="entry name" value="Nucleic acid-binding proteins"/>
    <property type="match status" value="1"/>
</dbReference>
<evidence type="ECO:0000259" key="16">
    <source>
        <dbReference type="PROSITE" id="PS51192"/>
    </source>
</evidence>
<evidence type="ECO:0000256" key="3">
    <source>
        <dbReference type="ARBA" id="ARBA00022741"/>
    </source>
</evidence>
<evidence type="ECO:0000259" key="17">
    <source>
        <dbReference type="PROSITE" id="PS51194"/>
    </source>
</evidence>
<evidence type="ECO:0000256" key="5">
    <source>
        <dbReference type="ARBA" id="ARBA00022801"/>
    </source>
</evidence>
<dbReference type="Pfam" id="PF00271">
    <property type="entry name" value="Helicase_C"/>
    <property type="match status" value="1"/>
</dbReference>
<comment type="catalytic activity">
    <reaction evidence="12 15">
        <text>Couples ATP hydrolysis with the unwinding of duplex DNA by translocating in the 3'-5' direction.</text>
        <dbReference type="EC" id="5.6.2.4"/>
    </reaction>
</comment>
<dbReference type="Gene3D" id="1.10.150.20">
    <property type="entry name" value="5' to 3' exonuclease, C-terminal subdomain"/>
    <property type="match status" value="1"/>
</dbReference>
<comment type="catalytic activity">
    <reaction evidence="14 15">
        <text>ATP + H2O = ADP + phosphate + H(+)</text>
        <dbReference type="Rhea" id="RHEA:13065"/>
        <dbReference type="ChEBI" id="CHEBI:15377"/>
        <dbReference type="ChEBI" id="CHEBI:15378"/>
        <dbReference type="ChEBI" id="CHEBI:30616"/>
        <dbReference type="ChEBI" id="CHEBI:43474"/>
        <dbReference type="ChEBI" id="CHEBI:456216"/>
        <dbReference type="EC" id="5.6.2.4"/>
    </reaction>
</comment>
<dbReference type="InterPro" id="IPR027417">
    <property type="entry name" value="P-loop_NTPase"/>
</dbReference>
<feature type="domain" description="Helicase C-terminal" evidence="17">
    <location>
        <begin position="454"/>
        <end position="614"/>
    </location>
</feature>
<evidence type="ECO:0000256" key="15">
    <source>
        <dbReference type="RuleBase" id="RU363016"/>
    </source>
</evidence>
<dbReference type="InterPro" id="IPR004609">
    <property type="entry name" value="ATP-dep_DNA_helicase_RecG"/>
</dbReference>
<dbReference type="CDD" id="cd04488">
    <property type="entry name" value="RecG_wedge_OBF"/>
    <property type="match status" value="1"/>
</dbReference>
<dbReference type="Gene3D" id="3.40.50.300">
    <property type="entry name" value="P-loop containing nucleotide triphosphate hydrolases"/>
    <property type="match status" value="2"/>
</dbReference>
<keyword evidence="4 15" id="KW-0227">DNA damage</keyword>
<evidence type="ECO:0000313" key="19">
    <source>
        <dbReference type="Proteomes" id="UP001229251"/>
    </source>
</evidence>
<dbReference type="GO" id="GO:0006281">
    <property type="term" value="P:DNA repair"/>
    <property type="evidence" value="ECO:0007669"/>
    <property type="project" value="UniProtKB-UniRule"/>
</dbReference>
<dbReference type="SMART" id="SM00490">
    <property type="entry name" value="HELICc"/>
    <property type="match status" value="1"/>
</dbReference>